<keyword evidence="1" id="KW-1185">Reference proteome</keyword>
<organism evidence="1 2">
    <name type="scientific">Romanomermis culicivorax</name>
    <name type="common">Nematode worm</name>
    <dbReference type="NCBI Taxonomy" id="13658"/>
    <lineage>
        <taxon>Eukaryota</taxon>
        <taxon>Metazoa</taxon>
        <taxon>Ecdysozoa</taxon>
        <taxon>Nematoda</taxon>
        <taxon>Enoplea</taxon>
        <taxon>Dorylaimia</taxon>
        <taxon>Mermithida</taxon>
        <taxon>Mermithoidea</taxon>
        <taxon>Mermithidae</taxon>
        <taxon>Romanomermis</taxon>
    </lineage>
</organism>
<dbReference type="AlphaFoldDB" id="A0A915IWD9"/>
<accession>A0A915IWD9</accession>
<proteinExistence type="predicted"/>
<dbReference type="WBParaSite" id="nRc.2.0.1.t18510-RA">
    <property type="protein sequence ID" value="nRc.2.0.1.t18510-RA"/>
    <property type="gene ID" value="nRc.2.0.1.g18510"/>
</dbReference>
<evidence type="ECO:0000313" key="2">
    <source>
        <dbReference type="WBParaSite" id="nRc.2.0.1.t18510-RA"/>
    </source>
</evidence>
<protein>
    <submittedName>
        <fullName evidence="2">Uncharacterized protein</fullName>
    </submittedName>
</protein>
<sequence length="261" mass="29181">MWFHADSNPRSCLRDWMNHILECKPPFNRDPGTYICNHFALGPIISDEDPQRETAIEEIEIDESDYTLNPHSKFHLYLRLLGHINFCNRFSFPAPIYAYLLLTTASEMALTAKEVLEHLILAPSHDTPIFDLNIVKLPPNVVGLSPTSQPATSNFTVSAISINKFHKLRLDDISTMAAVSNEKTTPVHQHEMEIEGEVTTASEKMLTDIPKENTTDAGTMMDAVLPGPPSIYLAMSTALLSPPMIPTVAIARYIPPVRFLQ</sequence>
<evidence type="ECO:0000313" key="1">
    <source>
        <dbReference type="Proteomes" id="UP000887565"/>
    </source>
</evidence>
<name>A0A915IWD9_ROMCU</name>
<reference evidence="2" key="1">
    <citation type="submission" date="2022-11" db="UniProtKB">
        <authorList>
            <consortium name="WormBaseParasite"/>
        </authorList>
    </citation>
    <scope>IDENTIFICATION</scope>
</reference>
<dbReference type="Proteomes" id="UP000887565">
    <property type="component" value="Unplaced"/>
</dbReference>